<keyword evidence="3 4" id="KW-0012">Acyltransferase</keyword>
<feature type="active site" description="Proton acceptor" evidence="4">
    <location>
        <position position="239"/>
    </location>
</feature>
<comment type="similarity">
    <text evidence="4">Belongs to the MetA family.</text>
</comment>
<dbReference type="AlphaFoldDB" id="A0A193LKZ7"/>
<comment type="caution">
    <text evidence="4">Lacks conserved residue(s) required for the propagation of feature annotation.</text>
</comment>
<keyword evidence="1 4" id="KW-0028">Amino-acid biosynthesis</keyword>
<evidence type="ECO:0000256" key="5">
    <source>
        <dbReference type="PIRSR" id="PIRSR000450-1"/>
    </source>
</evidence>
<dbReference type="GO" id="GO:0008899">
    <property type="term" value="F:homoserine O-succinyltransferase activity"/>
    <property type="evidence" value="ECO:0007669"/>
    <property type="project" value="UniProtKB-EC"/>
</dbReference>
<dbReference type="STRING" id="1548547.BA177_13750"/>
<evidence type="ECO:0000256" key="1">
    <source>
        <dbReference type="ARBA" id="ARBA00022605"/>
    </source>
</evidence>
<dbReference type="Gene3D" id="3.40.50.880">
    <property type="match status" value="1"/>
</dbReference>
<feature type="site" description="Important for acyl-CoA specificity" evidence="4">
    <location>
        <position position="113"/>
    </location>
</feature>
<feature type="binding site" evidence="4">
    <location>
        <position position="167"/>
    </location>
    <ligand>
        <name>substrate</name>
    </ligand>
</feature>
<keyword evidence="4" id="KW-0486">Methionine biosynthesis</keyword>
<dbReference type="EMBL" id="CP016268">
    <property type="protein sequence ID" value="ANO53250.1"/>
    <property type="molecule type" value="Genomic_DNA"/>
</dbReference>
<feature type="active site" evidence="4">
    <location>
        <position position="241"/>
    </location>
</feature>
<evidence type="ECO:0000256" key="3">
    <source>
        <dbReference type="ARBA" id="ARBA00023315"/>
    </source>
</evidence>
<dbReference type="Pfam" id="PF04204">
    <property type="entry name" value="HTS"/>
    <property type="match status" value="1"/>
</dbReference>
<protein>
    <recommendedName>
        <fullName evidence="4">Homoserine O-succinyltransferase</fullName>
        <shortName evidence="4">HST</shortName>
        <ecNumber evidence="4">2.3.1.46</ecNumber>
    </recommendedName>
    <alternativeName>
        <fullName evidence="4">Homoserine transsuccinylase</fullName>
        <shortName evidence="4">HTS</shortName>
    </alternativeName>
</protein>
<dbReference type="GO" id="GO:0004414">
    <property type="term" value="F:homoserine O-acetyltransferase activity"/>
    <property type="evidence" value="ECO:0007669"/>
    <property type="project" value="UniProtKB-UniRule"/>
</dbReference>
<dbReference type="KEGG" id="woc:BA177_13750"/>
<dbReference type="PANTHER" id="PTHR20919">
    <property type="entry name" value="HOMOSERINE O-SUCCINYLTRANSFERASE"/>
    <property type="match status" value="1"/>
</dbReference>
<accession>A0A193LKZ7</accession>
<comment type="function">
    <text evidence="4">Transfers a succinyl group from succinyl-CoA to L-homoserine, forming succinyl-L-homoserine.</text>
</comment>
<dbReference type="EC" id="2.3.1.46" evidence="4"/>
<dbReference type="PANTHER" id="PTHR20919:SF0">
    <property type="entry name" value="HOMOSERINE O-SUCCINYLTRANSFERASE"/>
    <property type="match status" value="1"/>
</dbReference>
<comment type="catalytic activity">
    <reaction evidence="4">
        <text>L-homoserine + succinyl-CoA = O-succinyl-L-homoserine + CoA</text>
        <dbReference type="Rhea" id="RHEA:22008"/>
        <dbReference type="ChEBI" id="CHEBI:57287"/>
        <dbReference type="ChEBI" id="CHEBI:57292"/>
        <dbReference type="ChEBI" id="CHEBI:57476"/>
        <dbReference type="ChEBI" id="CHEBI:57661"/>
        <dbReference type="EC" id="2.3.1.46"/>
    </reaction>
</comment>
<keyword evidence="4" id="KW-0963">Cytoplasm</keyword>
<dbReference type="NCBIfam" id="NF003776">
    <property type="entry name" value="PRK05368.1-3"/>
    <property type="match status" value="1"/>
</dbReference>
<evidence type="ECO:0000256" key="4">
    <source>
        <dbReference type="HAMAP-Rule" id="MF_00295"/>
    </source>
</evidence>
<feature type="binding site" evidence="4">
    <location>
        <position position="196"/>
    </location>
    <ligand>
        <name>substrate</name>
    </ligand>
</feature>
<feature type="active site" description="Acyl-thioester intermediate" evidence="4 5">
    <location>
        <position position="146"/>
    </location>
</feature>
<feature type="binding site" evidence="4">
    <location>
        <position position="253"/>
    </location>
    <ligand>
        <name>substrate</name>
    </ligand>
</feature>
<dbReference type="UniPathway" id="UPA00051">
    <property type="reaction ID" value="UER00075"/>
</dbReference>
<dbReference type="GO" id="GO:0009086">
    <property type="term" value="P:methionine biosynthetic process"/>
    <property type="evidence" value="ECO:0007669"/>
    <property type="project" value="UniProtKB-UniRule"/>
</dbReference>
<keyword evidence="7" id="KW-1185">Reference proteome</keyword>
<dbReference type="Proteomes" id="UP000092695">
    <property type="component" value="Chromosome"/>
</dbReference>
<dbReference type="PIRSF" id="PIRSF000450">
    <property type="entry name" value="H_ser_succinyltr"/>
    <property type="match status" value="1"/>
</dbReference>
<feature type="site" description="Important for substrate specificity" evidence="4">
    <location>
        <position position="196"/>
    </location>
</feature>
<sequence length="351" mass="39763">MPLVAHSTLPTFAQLGEQGHDLLSKERAERQDIRELHIGLLNMMPDAALQATERQFIRLIGSSNRIAQFFVYPFSLPELNRSAATRDYIEQHYSRYTDLQEQGLDALIITGANVATPALDTEPFWDPLMDIVRWADKNVASILCSCLATHALLKFHHDIDRQPMPGKRWGVYSHQVHAADHPLVREVNTRFDAPHSRYNDISRTQLEAAGLRILAESTDGGVHMAVSPDQARVVYFQGHPEYDRNSLLKEYKREVRRFQSGELSAMPPFPENYFSPEALQLIDAAQLERNAFSDALEAALEQAVDNTWGDTAKAIVNNWLGLVYQLTNLDRKKQFMAGVNPEAPLDFLRQS</sequence>
<comment type="subcellular location">
    <subcellularLocation>
        <location evidence="4">Cytoplasm</location>
    </subcellularLocation>
</comment>
<dbReference type="InterPro" id="IPR033752">
    <property type="entry name" value="MetA_family"/>
</dbReference>
<dbReference type="GO" id="GO:0005737">
    <property type="term" value="C:cytoplasm"/>
    <property type="evidence" value="ECO:0007669"/>
    <property type="project" value="UniProtKB-SubCell"/>
</dbReference>
<feature type="site" description="Important for acyl-CoA specificity" evidence="4">
    <location>
        <position position="115"/>
    </location>
</feature>
<evidence type="ECO:0000256" key="2">
    <source>
        <dbReference type="ARBA" id="ARBA00022679"/>
    </source>
</evidence>
<keyword evidence="2 4" id="KW-0808">Transferase</keyword>
<gene>
    <name evidence="4" type="primary">metAS</name>
    <name evidence="6" type="ORF">BA177_13750</name>
</gene>
<dbReference type="InterPro" id="IPR029062">
    <property type="entry name" value="Class_I_gatase-like"/>
</dbReference>
<dbReference type="RefSeq" id="WP_068619395.1">
    <property type="nucleotide sequence ID" value="NZ_CP016268.1"/>
</dbReference>
<reference evidence="6 7" key="1">
    <citation type="submission" date="2016-06" db="EMBL/GenBank/DDBJ databases">
        <title>Complete genome sequence of a deep-branching marine Gamma Proteobacterium Woeseia oceani type strain XK5.</title>
        <authorList>
            <person name="Mu D."/>
            <person name="Du Z."/>
        </authorList>
    </citation>
    <scope>NUCLEOTIDE SEQUENCE [LARGE SCALE GENOMIC DNA]</scope>
    <source>
        <strain evidence="6 7">XK5</strain>
    </source>
</reference>
<proteinExistence type="inferred from homology"/>
<dbReference type="OrthoDB" id="9772423at2"/>
<dbReference type="SUPFAM" id="SSF52317">
    <property type="entry name" value="Class I glutamine amidotransferase-like"/>
    <property type="match status" value="1"/>
</dbReference>
<comment type="pathway">
    <text evidence="4">Amino-acid biosynthesis; L-methionine biosynthesis via de novo pathway; O-succinyl-L-homoserine from L-homoserine: step 1/1.</text>
</comment>
<name>A0A193LKZ7_9GAMM</name>
<evidence type="ECO:0000313" key="7">
    <source>
        <dbReference type="Proteomes" id="UP000092695"/>
    </source>
</evidence>
<evidence type="ECO:0000313" key="6">
    <source>
        <dbReference type="EMBL" id="ANO53250.1"/>
    </source>
</evidence>
<dbReference type="HAMAP" id="MF_00295">
    <property type="entry name" value="MetA_acyltransf"/>
    <property type="match status" value="1"/>
</dbReference>
<feature type="site" description="Important for acyl-CoA specificity" evidence="4">
    <location>
        <position position="147"/>
    </location>
</feature>
<organism evidence="6 7">
    <name type="scientific">Woeseia oceani</name>
    <dbReference type="NCBI Taxonomy" id="1548547"/>
    <lineage>
        <taxon>Bacteria</taxon>
        <taxon>Pseudomonadati</taxon>
        <taxon>Pseudomonadota</taxon>
        <taxon>Gammaproteobacteria</taxon>
        <taxon>Woeseiales</taxon>
        <taxon>Woeseiaceae</taxon>
        <taxon>Woeseia</taxon>
    </lineage>
</organism>